<dbReference type="STRING" id="1388766.A0A017SGV7"/>
<dbReference type="AlphaFoldDB" id="A0A017SGV7"/>
<evidence type="ECO:0000313" key="2">
    <source>
        <dbReference type="Proteomes" id="UP000019804"/>
    </source>
</evidence>
<dbReference type="InterPro" id="IPR035994">
    <property type="entry name" value="Nucleoside_phosphorylase_sf"/>
</dbReference>
<proteinExistence type="predicted"/>
<dbReference type="RefSeq" id="XP_040639669.1">
    <property type="nucleotide sequence ID" value="XM_040783419.1"/>
</dbReference>
<evidence type="ECO:0000313" key="1">
    <source>
        <dbReference type="EMBL" id="EYE95981.1"/>
    </source>
</evidence>
<name>A0A017SGV7_ASPRC</name>
<dbReference type="PANTHER" id="PTHR46082:SF11">
    <property type="entry name" value="AAA+ ATPASE DOMAIN-CONTAINING PROTEIN-RELATED"/>
    <property type="match status" value="1"/>
</dbReference>
<dbReference type="GO" id="GO:0009116">
    <property type="term" value="P:nucleoside metabolic process"/>
    <property type="evidence" value="ECO:0007669"/>
    <property type="project" value="InterPro"/>
</dbReference>
<keyword evidence="2" id="KW-1185">Reference proteome</keyword>
<reference evidence="2" key="1">
    <citation type="journal article" date="2014" name="Nat. Commun.">
        <title>Genomic adaptations of the halophilic Dead Sea filamentous fungus Eurotium rubrum.</title>
        <authorList>
            <person name="Kis-Papo T."/>
            <person name="Weig A.R."/>
            <person name="Riley R."/>
            <person name="Persoh D."/>
            <person name="Salamov A."/>
            <person name="Sun H."/>
            <person name="Lipzen A."/>
            <person name="Wasser S.P."/>
            <person name="Rambold G."/>
            <person name="Grigoriev I.V."/>
            <person name="Nevo E."/>
        </authorList>
    </citation>
    <scope>NUCLEOTIDE SEQUENCE [LARGE SCALE GENOMIC DNA]</scope>
    <source>
        <strain evidence="2">CBS 135680</strain>
    </source>
</reference>
<dbReference type="InterPro" id="IPR053137">
    <property type="entry name" value="NLR-like"/>
</dbReference>
<accession>A0A017SGV7</accession>
<dbReference type="EMBL" id="KK088420">
    <property type="protein sequence ID" value="EYE95981.1"/>
    <property type="molecule type" value="Genomic_DNA"/>
</dbReference>
<dbReference type="OrthoDB" id="1577640at2759"/>
<protein>
    <submittedName>
        <fullName evidence="1">Uncharacterized protein</fullName>
    </submittedName>
</protein>
<sequence>MRAHLFNAITNSLIVLILRSESVRTYSSFESLNSFNEITFKIISNNLKPGSGDSSMTLPQLNHDAYTVRWACALRCEVNASRAMLDEEHERLPRAPNDDNSYILGQAGNHNVVIAFPGAGVHGTEAAARTTAHMIRTFRSIRFGLMVGIGREVRLKGHNEVL</sequence>
<dbReference type="GO" id="GO:0003824">
    <property type="term" value="F:catalytic activity"/>
    <property type="evidence" value="ECO:0007669"/>
    <property type="project" value="InterPro"/>
</dbReference>
<dbReference type="Gene3D" id="3.40.50.1580">
    <property type="entry name" value="Nucleoside phosphorylase domain"/>
    <property type="match status" value="1"/>
</dbReference>
<dbReference type="HOGENOM" id="CLU_1635030_0_0_1"/>
<organism evidence="1 2">
    <name type="scientific">Aspergillus ruber (strain CBS 135680)</name>
    <dbReference type="NCBI Taxonomy" id="1388766"/>
    <lineage>
        <taxon>Eukaryota</taxon>
        <taxon>Fungi</taxon>
        <taxon>Dikarya</taxon>
        <taxon>Ascomycota</taxon>
        <taxon>Pezizomycotina</taxon>
        <taxon>Eurotiomycetes</taxon>
        <taxon>Eurotiomycetidae</taxon>
        <taxon>Eurotiales</taxon>
        <taxon>Aspergillaceae</taxon>
        <taxon>Aspergillus</taxon>
        <taxon>Aspergillus subgen. Aspergillus</taxon>
    </lineage>
</organism>
<dbReference type="GeneID" id="63698543"/>
<dbReference type="Proteomes" id="UP000019804">
    <property type="component" value="Unassembled WGS sequence"/>
</dbReference>
<gene>
    <name evidence="1" type="ORF">EURHEDRAFT_43252</name>
</gene>
<dbReference type="PANTHER" id="PTHR46082">
    <property type="entry name" value="ATP/GTP-BINDING PROTEIN-RELATED"/>
    <property type="match status" value="1"/>
</dbReference>
<dbReference type="SUPFAM" id="SSF53167">
    <property type="entry name" value="Purine and uridine phosphorylases"/>
    <property type="match status" value="1"/>
</dbReference>